<evidence type="ECO:0000256" key="2">
    <source>
        <dbReference type="ARBA" id="ARBA00022761"/>
    </source>
</evidence>
<keyword evidence="2" id="KW-0758">Storage protein</keyword>
<dbReference type="Gene3D" id="1.25.10.20">
    <property type="entry name" value="Vitellinogen, superhelical"/>
    <property type="match status" value="1"/>
</dbReference>
<evidence type="ECO:0000256" key="3">
    <source>
        <dbReference type="ARBA" id="ARBA00023157"/>
    </source>
</evidence>
<feature type="non-terminal residue" evidence="9">
    <location>
        <position position="1"/>
    </location>
</feature>
<gene>
    <name evidence="9" type="primary">LOC112462905</name>
</gene>
<evidence type="ECO:0000313" key="8">
    <source>
        <dbReference type="Proteomes" id="UP000504618"/>
    </source>
</evidence>
<dbReference type="SMART" id="SM00638">
    <property type="entry name" value="LPD_N"/>
    <property type="match status" value="1"/>
</dbReference>
<proteinExistence type="predicted"/>
<keyword evidence="8" id="KW-1185">Reference proteome</keyword>
<dbReference type="AlphaFoldDB" id="A0A6J1QVR6"/>
<dbReference type="Proteomes" id="UP000504618">
    <property type="component" value="Unplaced"/>
</dbReference>
<evidence type="ECO:0000259" key="7">
    <source>
        <dbReference type="PROSITE" id="PS51211"/>
    </source>
</evidence>
<reference evidence="9" key="1">
    <citation type="submission" date="2025-08" db="UniProtKB">
        <authorList>
            <consortium name="RefSeq"/>
        </authorList>
    </citation>
    <scope>IDENTIFICATION</scope>
    <source>
        <tissue evidence="9">Whole body</tissue>
    </source>
</reference>
<dbReference type="RefSeq" id="XP_024884740.1">
    <property type="nucleotide sequence ID" value="XM_025028972.1"/>
</dbReference>
<name>A0A6J1QVR6_9HYME</name>
<keyword evidence="1" id="KW-0732">Signal</keyword>
<dbReference type="PANTHER" id="PTHR23345:SF15">
    <property type="entry name" value="VITELLOGENIN 1-RELATED"/>
    <property type="match status" value="1"/>
</dbReference>
<keyword evidence="3" id="KW-1015">Disulfide bond</keyword>
<feature type="domain" description="Vitellogenin" evidence="7">
    <location>
        <begin position="1"/>
        <end position="530"/>
    </location>
</feature>
<evidence type="ECO:0000256" key="1">
    <source>
        <dbReference type="ARBA" id="ARBA00022729"/>
    </source>
</evidence>
<feature type="compositionally biased region" description="Low complexity" evidence="6">
    <location>
        <begin position="81"/>
        <end position="110"/>
    </location>
</feature>
<dbReference type="InterPro" id="IPR001747">
    <property type="entry name" value="Vitellogenin_N"/>
</dbReference>
<evidence type="ECO:0000256" key="4">
    <source>
        <dbReference type="ARBA" id="ARBA00023180"/>
    </source>
</evidence>
<evidence type="ECO:0000256" key="6">
    <source>
        <dbReference type="SAM" id="MobiDB-lite"/>
    </source>
</evidence>
<dbReference type="PANTHER" id="PTHR23345">
    <property type="entry name" value="VITELLOGENIN-RELATED"/>
    <property type="match status" value="1"/>
</dbReference>
<dbReference type="Pfam" id="PF01347">
    <property type="entry name" value="Vitellogenin_N"/>
    <property type="match status" value="1"/>
</dbReference>
<dbReference type="GeneID" id="112462905"/>
<dbReference type="InterPro" id="IPR050733">
    <property type="entry name" value="Vitellogenin/Apolipophorin"/>
</dbReference>
<dbReference type="SUPFAM" id="SSF48431">
    <property type="entry name" value="Lipovitellin-phosvitin complex, superhelical domain"/>
    <property type="match status" value="1"/>
</dbReference>
<sequence length="640" mass="72115">FVIQSVVTNAQISVNLGKSNSFFGNVYSVIKLTLVERQKLSSSQLGSLESTNLESIGNLMYTHNNPFSDSENRKERQPSISWNSVQRQSSESSSSSSQRGSHSYFSSSSSEENFIPDPEPTAELHLAPNVPLLPFFIGYKGKNIQMSDKVNVVDNAYNIISQIADELQNPSQLPSVHLLEKYVILKNLLRVMNYEQYTDLVNRVYSGDGIRDKQRHTDSKAVLRDAVAQAGTGPALLTIQNWLHNGKLGDAEAARVISQIPKNVRKPTAKYVRAFFDMIVHPAVLQQKYVNVSAPLALGELIQNGQTIWELSPKQSSSPMSAKDNNAVIDLVISYLTDKLKEGFDENNGQKIQTFILALGVTGHQKIISVFEPYLEGTQPASNFQRLVMVSCLYVLSRTQPKLVGPIFYKLYVNELEDHEIRCVAVMLFIVTNPPLITMQRVAKYTHYDKNEHVNSVVKTTLQSLANTKRLELHNIAAKARLVTHLLNPKKNANANLLSRNYYKDIENRIVRRFSLQTVGSDNSPLPVLVHVGVHTIFDFMKQPTMEAGYTISNIQQLIGKLWPSEEENGREEAPQKSRVEKLAQALKIKPEYLNKLEGSVYLDTIYGLIFYPFESNSVPSFSNRKYSELYFKIKLLLKI</sequence>
<dbReference type="FunFam" id="1.25.10.20:FF:000003">
    <property type="entry name" value="Vitellogenin C"/>
    <property type="match status" value="1"/>
</dbReference>
<dbReference type="InterPro" id="IPR011030">
    <property type="entry name" value="Lipovitellin_superhlx_dom"/>
</dbReference>
<dbReference type="OrthoDB" id="160294at2759"/>
<evidence type="ECO:0000256" key="5">
    <source>
        <dbReference type="PROSITE-ProRule" id="PRU00557"/>
    </source>
</evidence>
<comment type="caution">
    <text evidence="5">Lacks conserved residue(s) required for the propagation of feature annotation.</text>
</comment>
<dbReference type="PROSITE" id="PS51211">
    <property type="entry name" value="VITELLOGENIN"/>
    <property type="match status" value="1"/>
</dbReference>
<protein>
    <submittedName>
        <fullName evidence="9">Vitellogenin-3-like</fullName>
    </submittedName>
</protein>
<keyword evidence="4" id="KW-0325">Glycoprotein</keyword>
<dbReference type="GO" id="GO:0005319">
    <property type="term" value="F:lipid transporter activity"/>
    <property type="evidence" value="ECO:0007669"/>
    <property type="project" value="InterPro"/>
</dbReference>
<feature type="region of interest" description="Disordered" evidence="6">
    <location>
        <begin position="64"/>
        <end position="121"/>
    </location>
</feature>
<dbReference type="GO" id="GO:0045735">
    <property type="term" value="F:nutrient reservoir activity"/>
    <property type="evidence" value="ECO:0007669"/>
    <property type="project" value="UniProtKB-KW"/>
</dbReference>
<accession>A0A6J1QVR6</accession>
<organism evidence="8 9">
    <name type="scientific">Temnothorax curvispinosus</name>
    <dbReference type="NCBI Taxonomy" id="300111"/>
    <lineage>
        <taxon>Eukaryota</taxon>
        <taxon>Metazoa</taxon>
        <taxon>Ecdysozoa</taxon>
        <taxon>Arthropoda</taxon>
        <taxon>Hexapoda</taxon>
        <taxon>Insecta</taxon>
        <taxon>Pterygota</taxon>
        <taxon>Neoptera</taxon>
        <taxon>Endopterygota</taxon>
        <taxon>Hymenoptera</taxon>
        <taxon>Apocrita</taxon>
        <taxon>Aculeata</taxon>
        <taxon>Formicoidea</taxon>
        <taxon>Formicidae</taxon>
        <taxon>Myrmicinae</taxon>
        <taxon>Temnothorax</taxon>
    </lineage>
</organism>
<evidence type="ECO:0000313" key="9">
    <source>
        <dbReference type="RefSeq" id="XP_024884740.1"/>
    </source>
</evidence>